<protein>
    <submittedName>
        <fullName evidence="1">Uncharacterized protein</fullName>
    </submittedName>
</protein>
<organism evidence="1 2">
    <name type="scientific">Anaerocolumna jejuensis DSM 15929</name>
    <dbReference type="NCBI Taxonomy" id="1121322"/>
    <lineage>
        <taxon>Bacteria</taxon>
        <taxon>Bacillati</taxon>
        <taxon>Bacillota</taxon>
        <taxon>Clostridia</taxon>
        <taxon>Lachnospirales</taxon>
        <taxon>Lachnospiraceae</taxon>
        <taxon>Anaerocolumna</taxon>
    </lineage>
</organism>
<dbReference type="EMBL" id="FRAC01000019">
    <property type="protein sequence ID" value="SHK89324.1"/>
    <property type="molecule type" value="Genomic_DNA"/>
</dbReference>
<sequence>MRVFISVTQDLKKVASFQKTIPYLLGVLKERLPERYLFAFEDVPETENPPFSKTSMGKLIKAFPPLQQYLRLRSEKRPEVSIASNFPAVSRFAYVQPELDEAVTPELLTAVVEKIPRPYSFYNVSIVLDSISWFGDSNTIPALSYSMPDAECAADGINSCGSSSFYQSDCIVLEKSFDYGTGYNPLHLRFEVTQFIEEGTLSQADTQIEELCTRFGGQFMSRQMVCCFSPQEMLHFEAAAKQLGLYLQSRSKAWSELSMPSGIPFGKESYQSIPGIQPEQNYCTPNRISYFKKVLREDGFIWRHPKIDGYCEFAKILTEGNYVLNISPWFQRNYLYIRLDCSGYNFTVNRMVSSDRICHSMKELELFAADLKMLISLWVNEVVPEIRRLFGDTPSWYAHSIVFDSYTGSVPNIEG</sequence>
<accession>A0A1M6W6B4</accession>
<proteinExistence type="predicted"/>
<dbReference type="RefSeq" id="WP_073278232.1">
    <property type="nucleotide sequence ID" value="NZ_FRAC01000019.1"/>
</dbReference>
<dbReference type="OrthoDB" id="2079418at2"/>
<evidence type="ECO:0000313" key="2">
    <source>
        <dbReference type="Proteomes" id="UP000184386"/>
    </source>
</evidence>
<keyword evidence="2" id="KW-1185">Reference proteome</keyword>
<dbReference type="AlphaFoldDB" id="A0A1M6W6B4"/>
<evidence type="ECO:0000313" key="1">
    <source>
        <dbReference type="EMBL" id="SHK89324.1"/>
    </source>
</evidence>
<reference evidence="1 2" key="1">
    <citation type="submission" date="2016-11" db="EMBL/GenBank/DDBJ databases">
        <authorList>
            <person name="Jaros S."/>
            <person name="Januszkiewicz K."/>
            <person name="Wedrychowicz H."/>
        </authorList>
    </citation>
    <scope>NUCLEOTIDE SEQUENCE [LARGE SCALE GENOMIC DNA]</scope>
    <source>
        <strain evidence="1 2">DSM 15929</strain>
    </source>
</reference>
<gene>
    <name evidence="1" type="ORF">SAMN02745136_03602</name>
</gene>
<name>A0A1M6W6B4_9FIRM</name>
<dbReference type="Proteomes" id="UP000184386">
    <property type="component" value="Unassembled WGS sequence"/>
</dbReference>